<dbReference type="InterPro" id="IPR036390">
    <property type="entry name" value="WH_DNA-bd_sf"/>
</dbReference>
<dbReference type="InterPro" id="IPR050397">
    <property type="entry name" value="Env_Response_Regulators"/>
</dbReference>
<dbReference type="InterPro" id="IPR018490">
    <property type="entry name" value="cNMP-bd_dom_sf"/>
</dbReference>
<feature type="domain" description="HTH crp-type" evidence="4">
    <location>
        <begin position="141"/>
        <end position="207"/>
    </location>
</feature>
<organism evidence="5 6">
    <name type="scientific">Bradyrhizobium zhanjiangense</name>
    <dbReference type="NCBI Taxonomy" id="1325107"/>
    <lineage>
        <taxon>Bacteria</taxon>
        <taxon>Pseudomonadati</taxon>
        <taxon>Pseudomonadota</taxon>
        <taxon>Alphaproteobacteria</taxon>
        <taxon>Hyphomicrobiales</taxon>
        <taxon>Nitrobacteraceae</taxon>
        <taxon>Bradyrhizobium</taxon>
    </lineage>
</organism>
<dbReference type="AlphaFoldDB" id="A0A4Q0STH2"/>
<evidence type="ECO:0000256" key="2">
    <source>
        <dbReference type="ARBA" id="ARBA00023125"/>
    </source>
</evidence>
<evidence type="ECO:0000259" key="4">
    <source>
        <dbReference type="PROSITE" id="PS51063"/>
    </source>
</evidence>
<dbReference type="PANTHER" id="PTHR24567">
    <property type="entry name" value="CRP FAMILY TRANSCRIPTIONAL REGULATORY PROTEIN"/>
    <property type="match status" value="1"/>
</dbReference>
<dbReference type="Pfam" id="PF13545">
    <property type="entry name" value="HTH_Crp_2"/>
    <property type="match status" value="1"/>
</dbReference>
<keyword evidence="2" id="KW-0238">DNA-binding</keyword>
<dbReference type="SUPFAM" id="SSF46785">
    <property type="entry name" value="Winged helix' DNA-binding domain"/>
    <property type="match status" value="1"/>
</dbReference>
<dbReference type="Proteomes" id="UP000290565">
    <property type="component" value="Unassembled WGS sequence"/>
</dbReference>
<accession>A0A4Q0STH2</accession>
<evidence type="ECO:0000313" key="6">
    <source>
        <dbReference type="Proteomes" id="UP000290565"/>
    </source>
</evidence>
<dbReference type="Gene3D" id="2.60.120.10">
    <property type="entry name" value="Jelly Rolls"/>
    <property type="match status" value="1"/>
</dbReference>
<evidence type="ECO:0000313" key="5">
    <source>
        <dbReference type="EMBL" id="RXH42098.1"/>
    </source>
</evidence>
<gene>
    <name evidence="5" type="ORF">XH94_05140</name>
</gene>
<dbReference type="InterPro" id="IPR012318">
    <property type="entry name" value="HTH_CRP"/>
</dbReference>
<sequence length="251" mass="28024">MRVQNRLLGGLAPASFEQLRPFLQPVALKRRAILQDYHHPIEHIYFIERGVASLLVRTQRDGPVGIAMVGRLGFVGVAAALGMQRSPNRCLMSVPGYALRIAVPDLSRAAHRSPDIQQQLFSYIHALLVQNAQTTLCSARHSLEERLSRWLLLAADRLDDRIIPVTHDMLSVILGVRRASITTTLAELEQSGGLIRQRGGIDVCDHAALELRTCECYQIIASEYRYLNRSGLHEHRISADADLMRACLCCV</sequence>
<name>A0A4Q0STH2_9BRAD</name>
<dbReference type="GO" id="GO:0003700">
    <property type="term" value="F:DNA-binding transcription factor activity"/>
    <property type="evidence" value="ECO:0007669"/>
    <property type="project" value="TreeGrafter"/>
</dbReference>
<comment type="caution">
    <text evidence="5">The sequence shown here is derived from an EMBL/GenBank/DDBJ whole genome shotgun (WGS) entry which is preliminary data.</text>
</comment>
<dbReference type="PANTHER" id="PTHR24567:SF74">
    <property type="entry name" value="HTH-TYPE TRANSCRIPTIONAL REGULATOR ARCR"/>
    <property type="match status" value="1"/>
</dbReference>
<dbReference type="SUPFAM" id="SSF51206">
    <property type="entry name" value="cAMP-binding domain-like"/>
    <property type="match status" value="1"/>
</dbReference>
<dbReference type="GO" id="GO:0003677">
    <property type="term" value="F:DNA binding"/>
    <property type="evidence" value="ECO:0007669"/>
    <property type="project" value="UniProtKB-KW"/>
</dbReference>
<proteinExistence type="predicted"/>
<dbReference type="PROSITE" id="PS51063">
    <property type="entry name" value="HTH_CRP_2"/>
    <property type="match status" value="1"/>
</dbReference>
<reference evidence="5 6" key="1">
    <citation type="submission" date="2015-04" db="EMBL/GenBank/DDBJ databases">
        <title>Comparative genomics of rhizobia nodulating Arachis hypogaea in China.</title>
        <authorList>
            <person name="Li Y."/>
        </authorList>
    </citation>
    <scope>NUCLEOTIDE SEQUENCE [LARGE SCALE GENOMIC DNA]</scope>
    <source>
        <strain evidence="5 6">CCBAU 51787</strain>
    </source>
</reference>
<dbReference type="Gene3D" id="1.10.10.10">
    <property type="entry name" value="Winged helix-like DNA-binding domain superfamily/Winged helix DNA-binding domain"/>
    <property type="match status" value="1"/>
</dbReference>
<dbReference type="GO" id="GO:0005829">
    <property type="term" value="C:cytosol"/>
    <property type="evidence" value="ECO:0007669"/>
    <property type="project" value="TreeGrafter"/>
</dbReference>
<protein>
    <recommendedName>
        <fullName evidence="4">HTH crp-type domain-containing protein</fullName>
    </recommendedName>
</protein>
<dbReference type="InterPro" id="IPR014710">
    <property type="entry name" value="RmlC-like_jellyroll"/>
</dbReference>
<evidence type="ECO:0000256" key="3">
    <source>
        <dbReference type="ARBA" id="ARBA00023163"/>
    </source>
</evidence>
<keyword evidence="3" id="KW-0804">Transcription</keyword>
<keyword evidence="1" id="KW-0805">Transcription regulation</keyword>
<evidence type="ECO:0000256" key="1">
    <source>
        <dbReference type="ARBA" id="ARBA00023015"/>
    </source>
</evidence>
<dbReference type="EMBL" id="LBJM01000010">
    <property type="protein sequence ID" value="RXH42098.1"/>
    <property type="molecule type" value="Genomic_DNA"/>
</dbReference>
<dbReference type="InterPro" id="IPR036388">
    <property type="entry name" value="WH-like_DNA-bd_sf"/>
</dbReference>